<sequence>MTIMQHINHLTPPIMIVNKRYYTDGRST</sequence>
<reference evidence="1" key="1">
    <citation type="submission" date="2014-09" db="EMBL/GenBank/DDBJ databases">
        <authorList>
            <person name="Magalhaes I.L.F."/>
            <person name="Oliveira U."/>
            <person name="Santos F.R."/>
            <person name="Vidigal T.H.D.A."/>
            <person name="Brescovit A.D."/>
            <person name="Santos A.J."/>
        </authorList>
    </citation>
    <scope>NUCLEOTIDE SEQUENCE</scope>
    <source>
        <tissue evidence="1">Shoot tissue taken approximately 20 cm above the soil surface</tissue>
    </source>
</reference>
<proteinExistence type="predicted"/>
<accession>A0A0A9CLM6</accession>
<reference evidence="1" key="2">
    <citation type="journal article" date="2015" name="Data Brief">
        <title>Shoot transcriptome of the giant reed, Arundo donax.</title>
        <authorList>
            <person name="Barrero R.A."/>
            <person name="Guerrero F.D."/>
            <person name="Moolhuijzen P."/>
            <person name="Goolsby J.A."/>
            <person name="Tidwell J."/>
            <person name="Bellgard S.E."/>
            <person name="Bellgard M.I."/>
        </authorList>
    </citation>
    <scope>NUCLEOTIDE SEQUENCE</scope>
    <source>
        <tissue evidence="1">Shoot tissue taken approximately 20 cm above the soil surface</tissue>
    </source>
</reference>
<dbReference type="EMBL" id="GBRH01225468">
    <property type="protein sequence ID" value="JAD72427.1"/>
    <property type="molecule type" value="Transcribed_RNA"/>
</dbReference>
<protein>
    <submittedName>
        <fullName evidence="1">Uncharacterized protein</fullName>
    </submittedName>
</protein>
<dbReference type="AlphaFoldDB" id="A0A0A9CLM6"/>
<organism evidence="1">
    <name type="scientific">Arundo donax</name>
    <name type="common">Giant reed</name>
    <name type="synonym">Donax arundinaceus</name>
    <dbReference type="NCBI Taxonomy" id="35708"/>
    <lineage>
        <taxon>Eukaryota</taxon>
        <taxon>Viridiplantae</taxon>
        <taxon>Streptophyta</taxon>
        <taxon>Embryophyta</taxon>
        <taxon>Tracheophyta</taxon>
        <taxon>Spermatophyta</taxon>
        <taxon>Magnoliopsida</taxon>
        <taxon>Liliopsida</taxon>
        <taxon>Poales</taxon>
        <taxon>Poaceae</taxon>
        <taxon>PACMAD clade</taxon>
        <taxon>Arundinoideae</taxon>
        <taxon>Arundineae</taxon>
        <taxon>Arundo</taxon>
    </lineage>
</organism>
<evidence type="ECO:0000313" key="1">
    <source>
        <dbReference type="EMBL" id="JAD72427.1"/>
    </source>
</evidence>
<name>A0A0A9CLM6_ARUDO</name>